<evidence type="ECO:0000256" key="3">
    <source>
        <dbReference type="ARBA" id="ARBA00022448"/>
    </source>
</evidence>
<comment type="function">
    <text evidence="10">Regulates also the sphingolipid metabolism.</text>
</comment>
<name>A7A1C5_YEAS7</name>
<evidence type="ECO:0000256" key="6">
    <source>
        <dbReference type="ARBA" id="ARBA00022989"/>
    </source>
</evidence>
<dbReference type="GO" id="GO:0000139">
    <property type="term" value="C:Golgi membrane"/>
    <property type="evidence" value="ECO:0007669"/>
    <property type="project" value="UniProtKB-SubCell"/>
</dbReference>
<comment type="similarity">
    <text evidence="2 10">Belongs to the ARV1 family.</text>
</comment>
<evidence type="ECO:0000256" key="7">
    <source>
        <dbReference type="ARBA" id="ARBA00023055"/>
    </source>
</evidence>
<dbReference type="Pfam" id="PF04161">
    <property type="entry name" value="Arv1"/>
    <property type="match status" value="1"/>
</dbReference>
<keyword evidence="10" id="KW-0746">Sphingolipid metabolism</keyword>
<dbReference type="InterPro" id="IPR007290">
    <property type="entry name" value="Arv1"/>
</dbReference>
<dbReference type="OrthoDB" id="2192830at2759"/>
<evidence type="ECO:0000256" key="1">
    <source>
        <dbReference type="ARBA" id="ARBA00004477"/>
    </source>
</evidence>
<feature type="transmembrane region" description="Helical" evidence="10">
    <location>
        <begin position="214"/>
        <end position="235"/>
    </location>
</feature>
<comment type="caution">
    <text evidence="11">The sequence shown here is derived from an EMBL/GenBank/DDBJ whole genome shotgun (WGS) entry which is preliminary data.</text>
</comment>
<dbReference type="GO" id="GO:0016125">
    <property type="term" value="P:sterol metabolic process"/>
    <property type="evidence" value="ECO:0007669"/>
    <property type="project" value="UniProtKB-UniRule"/>
</dbReference>
<comment type="subcellular location">
    <subcellularLocation>
        <location evidence="1 10">Endoplasmic reticulum membrane</location>
        <topology evidence="1 10">Multi-pass membrane protein</topology>
    </subcellularLocation>
    <subcellularLocation>
        <location evidence="10">Golgi apparatus membrane</location>
        <topology evidence="10">Multi-pass membrane protein</topology>
    </subcellularLocation>
</comment>
<keyword evidence="6 10" id="KW-1133">Transmembrane helix</keyword>
<keyword evidence="7 10" id="KW-0445">Lipid transport</keyword>
<gene>
    <name evidence="11" type="primary">ARV1</name>
    <name evidence="11" type="ORF">SCY_3803</name>
</gene>
<organism evidence="11 12">
    <name type="scientific">Saccharomyces cerevisiae (strain YJM789)</name>
    <name type="common">Baker's yeast</name>
    <dbReference type="NCBI Taxonomy" id="307796"/>
    <lineage>
        <taxon>Eukaryota</taxon>
        <taxon>Fungi</taxon>
        <taxon>Dikarya</taxon>
        <taxon>Ascomycota</taxon>
        <taxon>Saccharomycotina</taxon>
        <taxon>Saccharomycetes</taxon>
        <taxon>Saccharomycetales</taxon>
        <taxon>Saccharomycetaceae</taxon>
        <taxon>Saccharomyces</taxon>
    </lineage>
</organism>
<evidence type="ECO:0000256" key="8">
    <source>
        <dbReference type="ARBA" id="ARBA00023098"/>
    </source>
</evidence>
<protein>
    <recommendedName>
        <fullName evidence="10">Protein ARV</fullName>
    </recommendedName>
</protein>
<evidence type="ECO:0000256" key="2">
    <source>
        <dbReference type="ARBA" id="ARBA00009187"/>
    </source>
</evidence>
<dbReference type="GO" id="GO:0005789">
    <property type="term" value="C:endoplasmic reticulum membrane"/>
    <property type="evidence" value="ECO:0007669"/>
    <property type="project" value="UniProtKB-SubCell"/>
</dbReference>
<proteinExistence type="inferred from homology"/>
<dbReference type="PANTHER" id="PTHR14467:SF0">
    <property type="entry name" value="PROTEIN ARV1"/>
    <property type="match status" value="1"/>
</dbReference>
<dbReference type="AlphaFoldDB" id="A7A1C5"/>
<reference evidence="11 12" key="1">
    <citation type="journal article" date="2007" name="Proc. Natl. Acad. Sci. U.S.A.">
        <title>Genome sequencing and comparative analysis of Saccharomyces cerevisiae strain YJM789.</title>
        <authorList>
            <person name="Wei W."/>
            <person name="McCusker J.H."/>
            <person name="Hyman R.W."/>
            <person name="Jones T."/>
            <person name="Ning Y."/>
            <person name="Cao Z."/>
            <person name="Gu Z."/>
            <person name="Bruno D."/>
            <person name="Miranda M."/>
            <person name="Nguyen M."/>
            <person name="Wilhelmy J."/>
            <person name="Komp C."/>
            <person name="Tamse R."/>
            <person name="Wang X."/>
            <person name="Jia P."/>
            <person name="Luedi P."/>
            <person name="Oefner P.J."/>
            <person name="David L."/>
            <person name="Dietrich F.S."/>
            <person name="Li Y."/>
            <person name="Davis R.W."/>
            <person name="Steinmetz L.M."/>
        </authorList>
    </citation>
    <scope>NUCLEOTIDE SEQUENCE [LARGE SCALE GENOMIC DNA]</scope>
    <source>
        <strain evidence="11 12">YJM789</strain>
    </source>
</reference>
<dbReference type="PANTHER" id="PTHR14467">
    <property type="entry name" value="ARV1"/>
    <property type="match status" value="1"/>
</dbReference>
<keyword evidence="3 10" id="KW-0813">Transport</keyword>
<sequence>MICITCMRPVDSLYTVYSNDHIQLTDCPYCQETVDKYVEIDNVLLFIDLLLLKAGAYRHLVFNALELHLSKYPKRKALNDCQCLRDYTQALLFNVKNWFCKYDRLNRLWLLLLSFEIYLTWVTEESKYIYYLNRNNNDGKLIMLSKKLPESFKWDSAIMRNTITSKVFTWSPPIQYLYFASYCILDVSLFHTFTQYFILKKLHWKHYSVSSKDVISYTILLSYGAKIFPILMLIWPYDTLISMSIIKWVANLYIIESLKIVTNLSYWNIIKIFISVSLLRYFMVKPILIVFVAKFNFSVIKNLIHQEFILLLQKSGTYLLL</sequence>
<comment type="caution">
    <text evidence="10">Lacks conserved residue(s) required for the propagation of feature annotation.</text>
</comment>
<keyword evidence="5 10" id="KW-0256">Endoplasmic reticulum</keyword>
<keyword evidence="4 10" id="KW-0812">Transmembrane</keyword>
<evidence type="ECO:0000256" key="9">
    <source>
        <dbReference type="ARBA" id="ARBA00023136"/>
    </source>
</evidence>
<feature type="transmembrane region" description="Helical" evidence="10">
    <location>
        <begin position="176"/>
        <end position="193"/>
    </location>
</feature>
<dbReference type="GO" id="GO:0097036">
    <property type="term" value="P:regulation of plasma membrane sterol distribution"/>
    <property type="evidence" value="ECO:0007669"/>
    <property type="project" value="UniProtKB-UniRule"/>
</dbReference>
<dbReference type="GO" id="GO:0006665">
    <property type="term" value="P:sphingolipid metabolic process"/>
    <property type="evidence" value="ECO:0007669"/>
    <property type="project" value="UniProtKB-UniRule"/>
</dbReference>
<comment type="function">
    <text evidence="10">Mediator of sterol homeostasis involved in sterol uptake, trafficking and distribution into membranes.</text>
</comment>
<keyword evidence="9 10" id="KW-0472">Membrane</keyword>
<evidence type="ECO:0000313" key="12">
    <source>
        <dbReference type="Proteomes" id="UP000007060"/>
    </source>
</evidence>
<evidence type="ECO:0000256" key="10">
    <source>
        <dbReference type="RuleBase" id="RU368065"/>
    </source>
</evidence>
<keyword evidence="8 10" id="KW-0443">Lipid metabolism</keyword>
<dbReference type="HOGENOM" id="CLU_057366_2_0_1"/>
<evidence type="ECO:0000256" key="5">
    <source>
        <dbReference type="ARBA" id="ARBA00022824"/>
    </source>
</evidence>
<dbReference type="GO" id="GO:0032366">
    <property type="term" value="P:intracellular sterol transport"/>
    <property type="evidence" value="ECO:0007669"/>
    <property type="project" value="UniProtKB-UniRule"/>
</dbReference>
<accession>A7A1C5</accession>
<dbReference type="Proteomes" id="UP000007060">
    <property type="component" value="Unassembled WGS sequence"/>
</dbReference>
<evidence type="ECO:0000313" key="11">
    <source>
        <dbReference type="EMBL" id="EDN59458.1"/>
    </source>
</evidence>
<keyword evidence="10" id="KW-0333">Golgi apparatus</keyword>
<dbReference type="GO" id="GO:0032541">
    <property type="term" value="C:cortical endoplasmic reticulum"/>
    <property type="evidence" value="ECO:0007669"/>
    <property type="project" value="TreeGrafter"/>
</dbReference>
<dbReference type="EMBL" id="AAFW02000169">
    <property type="protein sequence ID" value="EDN59458.1"/>
    <property type="molecule type" value="Genomic_DNA"/>
</dbReference>
<evidence type="ECO:0000256" key="4">
    <source>
        <dbReference type="ARBA" id="ARBA00022692"/>
    </source>
</evidence>